<feature type="region of interest" description="Disordered" evidence="1">
    <location>
        <begin position="82"/>
        <end position="177"/>
    </location>
</feature>
<feature type="compositionally biased region" description="Polar residues" evidence="1">
    <location>
        <begin position="621"/>
        <end position="630"/>
    </location>
</feature>
<name>A0ABP1CJU6_9APHY</name>
<feature type="compositionally biased region" description="Polar residues" evidence="1">
    <location>
        <begin position="299"/>
        <end position="318"/>
    </location>
</feature>
<evidence type="ECO:0000313" key="3">
    <source>
        <dbReference type="Proteomes" id="UP001497453"/>
    </source>
</evidence>
<feature type="compositionally biased region" description="Low complexity" evidence="1">
    <location>
        <begin position="279"/>
        <end position="289"/>
    </location>
</feature>
<keyword evidence="3" id="KW-1185">Reference proteome</keyword>
<feature type="region of interest" description="Disordered" evidence="1">
    <location>
        <begin position="755"/>
        <end position="786"/>
    </location>
</feature>
<feature type="region of interest" description="Disordered" evidence="1">
    <location>
        <begin position="269"/>
        <end position="318"/>
    </location>
</feature>
<reference evidence="3" key="1">
    <citation type="submission" date="2024-04" db="EMBL/GenBank/DDBJ databases">
        <authorList>
            <person name="Shaw F."/>
            <person name="Minotto A."/>
        </authorList>
    </citation>
    <scope>NUCLEOTIDE SEQUENCE [LARGE SCALE GENOMIC DNA]</scope>
</reference>
<feature type="compositionally biased region" description="Polar residues" evidence="1">
    <location>
        <begin position="45"/>
        <end position="58"/>
    </location>
</feature>
<feature type="compositionally biased region" description="Basic and acidic residues" evidence="1">
    <location>
        <begin position="710"/>
        <end position="731"/>
    </location>
</feature>
<feature type="region of interest" description="Disordered" evidence="1">
    <location>
        <begin position="219"/>
        <end position="244"/>
    </location>
</feature>
<gene>
    <name evidence="2" type="ORF">GFSPODELE1_LOCUS963</name>
</gene>
<evidence type="ECO:0000256" key="1">
    <source>
        <dbReference type="SAM" id="MobiDB-lite"/>
    </source>
</evidence>
<feature type="region of interest" description="Disordered" evidence="1">
    <location>
        <begin position="675"/>
        <end position="739"/>
    </location>
</feature>
<feature type="compositionally biased region" description="Polar residues" evidence="1">
    <location>
        <begin position="407"/>
        <end position="417"/>
    </location>
</feature>
<feature type="compositionally biased region" description="Polar residues" evidence="1">
    <location>
        <begin position="90"/>
        <end position="118"/>
    </location>
</feature>
<dbReference type="Proteomes" id="UP001497453">
    <property type="component" value="Chromosome 1"/>
</dbReference>
<feature type="region of interest" description="Disordered" evidence="1">
    <location>
        <begin position="576"/>
        <end position="640"/>
    </location>
</feature>
<feature type="compositionally biased region" description="Basic residues" evidence="1">
    <location>
        <begin position="1"/>
        <end position="10"/>
    </location>
</feature>
<sequence length="949" mass="102402">MSLRFRRPSRKSSTPFFPGAWPSTPAHGNASDSCMVHAEDIEALGQSQRSTSSSNRPNVPSPAHLEHVVNFHRRISQSYANLVRSPRQPNPSNSVTSSPAIRSHPTSPVLSDVSTTASDGIHTPEDYPTNFPQGPFITHSKASPDQFGQAPSRPPRHPSRTSSATYAQTGSTRKPFDSRRLSIQLDAPLLNFTPGLPPLDLPSHQLAFSPESVNSYFSTDNERASGMDVDFPEPPSYSSSSSSLAISEGRSSLPLPGLATTFFPVSEHQTTEWARPPASSLSGSSVGLSTDSPVLPSDNGLSPTSAYEVTSPNQHLSPSSADMDAFGLAATNSLLLDSRSVLSIPTSFRSTSAQGSISLDDTAQGHACRRSSVSTSSLLELSSEVNGQVVNYPLAPNRRSGAPSPSPSLVSRSEVNARTRTVSAQVVALANTDKPKKNPYKGGKLLSLNKVKQIGSRIKNLFKGKVNPTTPRDTVFGVTTTTATVEYTSEHPIPRRRSVSRIMNTPLLTPRSHTSPVFMFSSKKRRQSMPAGAGSMPDVSQPRPLRPVSFLAMDSRNHNSSRHLLSTPSVIGLTRNDAHQKSQPKKQQHRQSVVYVSHHDNKRGIDIDSTRYPPPVRSRTRTQTAPASSKDNARRNSRRFSLSSALGDAIRTTVIPHPPLPLPQQADRHAVYGRLHRRSASTSAGDAWNAAKARSGRNVEVSPPASPKAPEAERVATQDSSDERADPRDRSGATFDSGHLGDTLMYQEAILLPGNREYGGRSRSHTQSTIQGPSGPASSEIKRRSRGFSLSSAISKRALKARSMIVGRNVDVAVPAIPPQYVQTGGLTTSISGISFDMLTSGTDSLRSRREDAGSGCAEYDPNLVLDRMSFAETPEVSSTEASCTNLSLNPGLSTLHPSFSRDGYFSAESSSSIASEEDTPMHEDVEEREFMRTLGLEFDAIVERARSE</sequence>
<proteinExistence type="predicted"/>
<feature type="region of interest" description="Disordered" evidence="1">
    <location>
        <begin position="393"/>
        <end position="417"/>
    </location>
</feature>
<feature type="region of interest" description="Disordered" evidence="1">
    <location>
        <begin position="1"/>
        <end position="62"/>
    </location>
</feature>
<feature type="region of interest" description="Disordered" evidence="1">
    <location>
        <begin position="522"/>
        <end position="545"/>
    </location>
</feature>
<dbReference type="EMBL" id="OZ037944">
    <property type="protein sequence ID" value="CAL1695940.1"/>
    <property type="molecule type" value="Genomic_DNA"/>
</dbReference>
<organism evidence="2 3">
    <name type="scientific">Somion occarium</name>
    <dbReference type="NCBI Taxonomy" id="3059160"/>
    <lineage>
        <taxon>Eukaryota</taxon>
        <taxon>Fungi</taxon>
        <taxon>Dikarya</taxon>
        <taxon>Basidiomycota</taxon>
        <taxon>Agaricomycotina</taxon>
        <taxon>Agaricomycetes</taxon>
        <taxon>Polyporales</taxon>
        <taxon>Cerrenaceae</taxon>
        <taxon>Somion</taxon>
    </lineage>
</organism>
<accession>A0ABP1CJU6</accession>
<evidence type="ECO:0000313" key="2">
    <source>
        <dbReference type="EMBL" id="CAL1695940.1"/>
    </source>
</evidence>
<protein>
    <submittedName>
        <fullName evidence="2">Uncharacterized protein</fullName>
    </submittedName>
</protein>
<feature type="compositionally biased region" description="Basic and acidic residues" evidence="1">
    <location>
        <begin position="597"/>
        <end position="609"/>
    </location>
</feature>